<organism evidence="7 8">
    <name type="scientific">Beta vulgaris subsp. vulgaris</name>
    <name type="common">Beet</name>
    <dbReference type="NCBI Taxonomy" id="3555"/>
    <lineage>
        <taxon>Eukaryota</taxon>
        <taxon>Viridiplantae</taxon>
        <taxon>Streptophyta</taxon>
        <taxon>Embryophyta</taxon>
        <taxon>Tracheophyta</taxon>
        <taxon>Spermatophyta</taxon>
        <taxon>Magnoliopsida</taxon>
        <taxon>eudicotyledons</taxon>
        <taxon>Gunneridae</taxon>
        <taxon>Pentapetalae</taxon>
        <taxon>Caryophyllales</taxon>
        <taxon>Chenopodiaceae</taxon>
        <taxon>Betoideae</taxon>
        <taxon>Beta</taxon>
    </lineage>
</organism>
<evidence type="ECO:0000313" key="8">
    <source>
        <dbReference type="Proteomes" id="UP000035740"/>
    </source>
</evidence>
<evidence type="ECO:0000256" key="1">
    <source>
        <dbReference type="ARBA" id="ARBA00000971"/>
    </source>
</evidence>
<dbReference type="SUPFAM" id="SSF140984">
    <property type="entry name" value="PTPA-like"/>
    <property type="match status" value="1"/>
</dbReference>
<gene>
    <name evidence="7" type="ORF">BVRB_040860</name>
</gene>
<evidence type="ECO:0000256" key="6">
    <source>
        <dbReference type="ARBA" id="ARBA00023235"/>
    </source>
</evidence>
<dbReference type="AlphaFoldDB" id="A0A0J7YN08"/>
<keyword evidence="8" id="KW-1185">Reference proteome</keyword>
<dbReference type="GO" id="GO:0019211">
    <property type="term" value="F:phosphatase activator activity"/>
    <property type="evidence" value="ECO:0007669"/>
    <property type="project" value="InterPro"/>
</dbReference>
<protein>
    <recommendedName>
        <fullName evidence="3">peptidylprolyl isomerase</fullName>
        <ecNumber evidence="3">5.2.1.8</ecNumber>
    </recommendedName>
</protein>
<dbReference type="InterPro" id="IPR004327">
    <property type="entry name" value="Phstyr_phstse_ac"/>
</dbReference>
<name>A0A0J7YN08_BETVV</name>
<keyword evidence="5" id="KW-0697">Rotamase</keyword>
<reference evidence="7 8" key="1">
    <citation type="journal article" date="2014" name="Nature">
        <title>The genome of the recently domesticated crop plant sugar beet (Beta vulgaris).</title>
        <authorList>
            <person name="Dohm J.C."/>
            <person name="Minoche A.E."/>
            <person name="Holtgrawe D."/>
            <person name="Capella-Gutierrez S."/>
            <person name="Zakrzewski F."/>
            <person name="Tafer H."/>
            <person name="Rupp O."/>
            <person name="Sorensen T.R."/>
            <person name="Stracke R."/>
            <person name="Reinhardt R."/>
            <person name="Goesmann A."/>
            <person name="Kraft T."/>
            <person name="Schulz B."/>
            <person name="Stadler P.F."/>
            <person name="Schmidt T."/>
            <person name="Gabaldon T."/>
            <person name="Lehrach H."/>
            <person name="Weisshaar B."/>
            <person name="Himmelbauer H."/>
        </authorList>
    </citation>
    <scope>NUCLEOTIDE SEQUENCE [LARGE SCALE GENOMIC DNA]</scope>
    <source>
        <tissue evidence="7">Taproot</tissue>
    </source>
</reference>
<evidence type="ECO:0000256" key="2">
    <source>
        <dbReference type="ARBA" id="ARBA00004496"/>
    </source>
</evidence>
<comment type="subcellular location">
    <subcellularLocation>
        <location evidence="2">Cytoplasm</location>
    </subcellularLocation>
</comment>
<dbReference type="Gene3D" id="1.20.120.1150">
    <property type="match status" value="1"/>
</dbReference>
<keyword evidence="6" id="KW-0413">Isomerase</keyword>
<proteinExistence type="predicted"/>
<dbReference type="OrthoDB" id="16120at2759"/>
<evidence type="ECO:0000256" key="4">
    <source>
        <dbReference type="ARBA" id="ARBA00022490"/>
    </source>
</evidence>
<keyword evidence="4" id="KW-0963">Cytoplasm</keyword>
<dbReference type="Gramene" id="KMS64961">
    <property type="protein sequence ID" value="KMS64961"/>
    <property type="gene ID" value="BVRB_040860"/>
</dbReference>
<dbReference type="Proteomes" id="UP000035740">
    <property type="component" value="Unassembled WGS sequence"/>
</dbReference>
<dbReference type="EC" id="5.2.1.8" evidence="3"/>
<comment type="catalytic activity">
    <reaction evidence="1">
        <text>[protein]-peptidylproline (omega=180) = [protein]-peptidylproline (omega=0)</text>
        <dbReference type="Rhea" id="RHEA:16237"/>
        <dbReference type="Rhea" id="RHEA-COMP:10747"/>
        <dbReference type="Rhea" id="RHEA-COMP:10748"/>
        <dbReference type="ChEBI" id="CHEBI:83833"/>
        <dbReference type="ChEBI" id="CHEBI:83834"/>
        <dbReference type="EC" id="5.2.1.8"/>
    </reaction>
</comment>
<evidence type="ECO:0000256" key="5">
    <source>
        <dbReference type="ARBA" id="ARBA00023110"/>
    </source>
</evidence>
<evidence type="ECO:0000256" key="3">
    <source>
        <dbReference type="ARBA" id="ARBA00013194"/>
    </source>
</evidence>
<dbReference type="GO" id="GO:0003755">
    <property type="term" value="F:peptidyl-prolyl cis-trans isomerase activity"/>
    <property type="evidence" value="ECO:0007669"/>
    <property type="project" value="UniProtKB-KW"/>
</dbReference>
<dbReference type="InterPro" id="IPR043170">
    <property type="entry name" value="PTPA_C_lid"/>
</dbReference>
<accession>A0A0J7YN08</accession>
<sequence>MYYKEIFGKYPVVQHFLFGKLLPFDQPDTVRDA</sequence>
<dbReference type="Pfam" id="PF03095">
    <property type="entry name" value="PTPA"/>
    <property type="match status" value="1"/>
</dbReference>
<dbReference type="InterPro" id="IPR037218">
    <property type="entry name" value="PTPA_sf"/>
</dbReference>
<evidence type="ECO:0000313" key="7">
    <source>
        <dbReference type="EMBL" id="KMS64961.1"/>
    </source>
</evidence>
<dbReference type="EMBL" id="KQ117637">
    <property type="protein sequence ID" value="KMS64961.1"/>
    <property type="molecule type" value="Genomic_DNA"/>
</dbReference>
<dbReference type="GO" id="GO:0005737">
    <property type="term" value="C:cytoplasm"/>
    <property type="evidence" value="ECO:0007669"/>
    <property type="project" value="UniProtKB-SubCell"/>
</dbReference>